<dbReference type="GO" id="GO:0046872">
    <property type="term" value="F:metal ion binding"/>
    <property type="evidence" value="ECO:0007669"/>
    <property type="project" value="UniProtKB-KW"/>
</dbReference>
<keyword evidence="6" id="KW-1185">Reference proteome</keyword>
<proteinExistence type="inferred from homology"/>
<evidence type="ECO:0000256" key="1">
    <source>
        <dbReference type="PIRSR" id="PIRSR036514-1"/>
    </source>
</evidence>
<accession>A0AAN9BP95</accession>
<evidence type="ECO:0000256" key="2">
    <source>
        <dbReference type="PROSITE-ProRule" id="PRU00285"/>
    </source>
</evidence>
<feature type="binding site" evidence="1">
    <location>
        <position position="93"/>
    </location>
    <ligand>
        <name>Zn(2+)</name>
        <dbReference type="ChEBI" id="CHEBI:29105"/>
        <label>1</label>
    </ligand>
</feature>
<dbReference type="PANTHER" id="PTHR45640:SF26">
    <property type="entry name" value="RE23625P"/>
    <property type="match status" value="1"/>
</dbReference>
<dbReference type="InterPro" id="IPR001436">
    <property type="entry name" value="Alpha-crystallin/sHSP_animal"/>
</dbReference>
<dbReference type="GO" id="GO:0009408">
    <property type="term" value="P:response to heat"/>
    <property type="evidence" value="ECO:0007669"/>
    <property type="project" value="TreeGrafter"/>
</dbReference>
<feature type="binding site" evidence="1">
    <location>
        <position position="95"/>
    </location>
    <ligand>
        <name>Zn(2+)</name>
        <dbReference type="ChEBI" id="CHEBI:29105"/>
        <label>1</label>
    </ligand>
</feature>
<reference evidence="5 6" key="1">
    <citation type="submission" date="2024-02" db="EMBL/GenBank/DDBJ databases">
        <title>Chromosome-scale genome assembly of the rough periwinkle Littorina saxatilis.</title>
        <authorList>
            <person name="De Jode A."/>
            <person name="Faria R."/>
            <person name="Formenti G."/>
            <person name="Sims Y."/>
            <person name="Smith T.P."/>
            <person name="Tracey A."/>
            <person name="Wood J.M.D."/>
            <person name="Zagrodzka Z.B."/>
            <person name="Johannesson K."/>
            <person name="Butlin R.K."/>
            <person name="Leder E.H."/>
        </authorList>
    </citation>
    <scope>NUCLEOTIDE SEQUENCE [LARGE SCALE GENOMIC DNA]</scope>
    <source>
        <strain evidence="5">Snail1</strain>
        <tissue evidence="5">Muscle</tissue>
    </source>
</reference>
<dbReference type="PANTHER" id="PTHR45640">
    <property type="entry name" value="HEAT SHOCK PROTEIN HSP-12.2-RELATED"/>
    <property type="match status" value="1"/>
</dbReference>
<gene>
    <name evidence="5" type="ORF">V1264_016502</name>
</gene>
<organism evidence="5 6">
    <name type="scientific">Littorina saxatilis</name>
    <dbReference type="NCBI Taxonomy" id="31220"/>
    <lineage>
        <taxon>Eukaryota</taxon>
        <taxon>Metazoa</taxon>
        <taxon>Spiralia</taxon>
        <taxon>Lophotrochozoa</taxon>
        <taxon>Mollusca</taxon>
        <taxon>Gastropoda</taxon>
        <taxon>Caenogastropoda</taxon>
        <taxon>Littorinimorpha</taxon>
        <taxon>Littorinoidea</taxon>
        <taxon>Littorinidae</taxon>
        <taxon>Littorina</taxon>
    </lineage>
</organism>
<dbReference type="GO" id="GO:0005737">
    <property type="term" value="C:cytoplasm"/>
    <property type="evidence" value="ECO:0007669"/>
    <property type="project" value="TreeGrafter"/>
</dbReference>
<dbReference type="InterPro" id="IPR008978">
    <property type="entry name" value="HSP20-like_chaperone"/>
</dbReference>
<dbReference type="PRINTS" id="PR00299">
    <property type="entry name" value="ACRYSTALLIN"/>
</dbReference>
<comment type="similarity">
    <text evidence="2 3">Belongs to the small heat shock protein (HSP20) family.</text>
</comment>
<evidence type="ECO:0000256" key="3">
    <source>
        <dbReference type="RuleBase" id="RU003616"/>
    </source>
</evidence>
<feature type="binding site" evidence="1">
    <location>
        <position position="100"/>
    </location>
    <ligand>
        <name>Zn(2+)</name>
        <dbReference type="ChEBI" id="CHEBI:29105"/>
        <label>1</label>
    </ligand>
</feature>
<evidence type="ECO:0000313" key="6">
    <source>
        <dbReference type="Proteomes" id="UP001374579"/>
    </source>
</evidence>
<keyword evidence="1" id="KW-0479">Metal-binding</keyword>
<protein>
    <recommendedName>
        <fullName evidence="4">SHSP domain-containing protein</fullName>
    </recommendedName>
</protein>
<dbReference type="AlphaFoldDB" id="A0AAN9BP95"/>
<dbReference type="GO" id="GO:0051082">
    <property type="term" value="F:unfolded protein binding"/>
    <property type="evidence" value="ECO:0007669"/>
    <property type="project" value="TreeGrafter"/>
</dbReference>
<dbReference type="GO" id="GO:0042026">
    <property type="term" value="P:protein refolding"/>
    <property type="evidence" value="ECO:0007669"/>
    <property type="project" value="TreeGrafter"/>
</dbReference>
<feature type="domain" description="SHSP" evidence="4">
    <location>
        <begin position="45"/>
        <end position="154"/>
    </location>
</feature>
<dbReference type="InterPro" id="IPR002068">
    <property type="entry name" value="A-crystallin/Hsp20_dom"/>
</dbReference>
<dbReference type="SUPFAM" id="SSF49764">
    <property type="entry name" value="HSP20-like chaperones"/>
    <property type="match status" value="1"/>
</dbReference>
<dbReference type="Pfam" id="PF00011">
    <property type="entry name" value="HSP20"/>
    <property type="match status" value="1"/>
</dbReference>
<name>A0AAN9BP95_9CAEN</name>
<keyword evidence="1" id="KW-0862">Zinc</keyword>
<dbReference type="GO" id="GO:0005634">
    <property type="term" value="C:nucleus"/>
    <property type="evidence" value="ECO:0007669"/>
    <property type="project" value="TreeGrafter"/>
</dbReference>
<dbReference type="Proteomes" id="UP001374579">
    <property type="component" value="Unassembled WGS sequence"/>
</dbReference>
<evidence type="ECO:0000313" key="5">
    <source>
        <dbReference type="EMBL" id="KAK7108838.1"/>
    </source>
</evidence>
<dbReference type="EMBL" id="JBAMIC010000004">
    <property type="protein sequence ID" value="KAK7108838.1"/>
    <property type="molecule type" value="Genomic_DNA"/>
</dbReference>
<evidence type="ECO:0000259" key="4">
    <source>
        <dbReference type="PROSITE" id="PS01031"/>
    </source>
</evidence>
<dbReference type="CDD" id="cd06526">
    <property type="entry name" value="metazoan_ACD"/>
    <property type="match status" value="1"/>
</dbReference>
<comment type="caution">
    <text evidence="5">The sequence shown here is derived from an EMBL/GenBank/DDBJ whole genome shotgun (WGS) entry which is preliminary data.</text>
</comment>
<sequence>MALTPYLLRDFWDDPMEGPSPFLPEDAYYPMKLMRPNYPIGLLPQQKQMQEAGLSEVVNNDREFRVNMDVHQFRPQEINIKTKDNRLIVNAHHEERPDEHGFIMREFTRQYVLPKDVDPAGLTSSLNRDGVLTLKAPKMALEAPNERSIPIMREERKPITYGHVKGHRK</sequence>
<dbReference type="Gene3D" id="2.60.40.790">
    <property type="match status" value="1"/>
</dbReference>
<dbReference type="PROSITE" id="PS01031">
    <property type="entry name" value="SHSP"/>
    <property type="match status" value="1"/>
</dbReference>